<comment type="similarity">
    <text evidence="1">Belongs to the DNA2/NAM7 helicase family.</text>
</comment>
<organism evidence="8 9">
    <name type="scientific">Monoraphidium neglectum</name>
    <dbReference type="NCBI Taxonomy" id="145388"/>
    <lineage>
        <taxon>Eukaryota</taxon>
        <taxon>Viridiplantae</taxon>
        <taxon>Chlorophyta</taxon>
        <taxon>core chlorophytes</taxon>
        <taxon>Chlorophyceae</taxon>
        <taxon>CS clade</taxon>
        <taxon>Sphaeropleales</taxon>
        <taxon>Selenastraceae</taxon>
        <taxon>Monoraphidium</taxon>
    </lineage>
</organism>
<dbReference type="SUPFAM" id="SSF52540">
    <property type="entry name" value="P-loop containing nucleoside triphosphate hydrolases"/>
    <property type="match status" value="1"/>
</dbReference>
<dbReference type="InterPro" id="IPR027417">
    <property type="entry name" value="P-loop_NTPase"/>
</dbReference>
<dbReference type="GO" id="GO:0005694">
    <property type="term" value="C:chromosome"/>
    <property type="evidence" value="ECO:0007669"/>
    <property type="project" value="UniProtKB-ARBA"/>
</dbReference>
<sequence length="279" mass="30417">MDEASQATEPEALIPITKGSRHLVLVGDHKQLPPVVQSQAAKQGGLGTSLFERLLDAGAPSAMLQVHYRMHPSLSAFPNAQFYDGLLVDGVRAADRTRPEGFAFPSAGHNVVLVDIDGEEQTSLRGSHSNEKEAEVVVRLVTRLVERCGLRTGQVGIISPYKAQVQLLARKLPFETTTKVGGGGDDDDEAARLNLLECKSVDGYQGREKEVIVFSAVRCNSRREIGFLKDWRRLNVALTRARRALVVVGSCRTLRGDENWGAFVEWAEANGCVAKASQL</sequence>
<protein>
    <submittedName>
        <fullName evidence="8">Uncharacterized protein</fullName>
    </submittedName>
</protein>
<evidence type="ECO:0000256" key="3">
    <source>
        <dbReference type="ARBA" id="ARBA00022801"/>
    </source>
</evidence>
<name>A0A0D2JZA2_9CHLO</name>
<accession>A0A0D2JZA2</accession>
<dbReference type="PANTHER" id="PTHR43788:SF13">
    <property type="entry name" value="REGULATOR OF NONSENSE TRANSCRIPTS 1"/>
    <property type="match status" value="1"/>
</dbReference>
<dbReference type="PANTHER" id="PTHR43788">
    <property type="entry name" value="DNA2/NAM7 HELICASE FAMILY MEMBER"/>
    <property type="match status" value="1"/>
</dbReference>
<keyword evidence="9" id="KW-1185">Reference proteome</keyword>
<evidence type="ECO:0000259" key="7">
    <source>
        <dbReference type="Pfam" id="PF13087"/>
    </source>
</evidence>
<dbReference type="RefSeq" id="XP_013902867.1">
    <property type="nucleotide sequence ID" value="XM_014047413.1"/>
</dbReference>
<evidence type="ECO:0000256" key="5">
    <source>
        <dbReference type="ARBA" id="ARBA00022840"/>
    </source>
</evidence>
<dbReference type="Gene3D" id="3.40.50.300">
    <property type="entry name" value="P-loop containing nucleotide triphosphate hydrolases"/>
    <property type="match status" value="2"/>
</dbReference>
<evidence type="ECO:0000256" key="1">
    <source>
        <dbReference type="ARBA" id="ARBA00007913"/>
    </source>
</evidence>
<feature type="domain" description="DNA2/NAM7 helicase-like C-terminal" evidence="7">
    <location>
        <begin position="47"/>
        <end position="251"/>
    </location>
</feature>
<evidence type="ECO:0000313" key="9">
    <source>
        <dbReference type="Proteomes" id="UP000054498"/>
    </source>
</evidence>
<keyword evidence="3" id="KW-0378">Hydrolase</keyword>
<dbReference type="InterPro" id="IPR041677">
    <property type="entry name" value="DNA2/NAM7_AAA_11"/>
</dbReference>
<dbReference type="GO" id="GO:0005524">
    <property type="term" value="F:ATP binding"/>
    <property type="evidence" value="ECO:0007669"/>
    <property type="project" value="UniProtKB-KW"/>
</dbReference>
<gene>
    <name evidence="8" type="ORF">MNEG_4114</name>
</gene>
<keyword evidence="4" id="KW-0347">Helicase</keyword>
<dbReference type="Pfam" id="PF13087">
    <property type="entry name" value="AAA_12"/>
    <property type="match status" value="1"/>
</dbReference>
<dbReference type="AlphaFoldDB" id="A0A0D2JZA2"/>
<dbReference type="STRING" id="145388.A0A0D2JZA2"/>
<dbReference type="CDD" id="cd18808">
    <property type="entry name" value="SF1_C_Upf1"/>
    <property type="match status" value="1"/>
</dbReference>
<dbReference type="FunFam" id="3.40.50.300:FF:000326">
    <property type="entry name" value="P-loop containing nucleoside triphosphate hydrolase"/>
    <property type="match status" value="1"/>
</dbReference>
<dbReference type="GO" id="GO:0043139">
    <property type="term" value="F:5'-3' DNA helicase activity"/>
    <property type="evidence" value="ECO:0007669"/>
    <property type="project" value="TreeGrafter"/>
</dbReference>
<dbReference type="Proteomes" id="UP000054498">
    <property type="component" value="Unassembled WGS sequence"/>
</dbReference>
<dbReference type="EMBL" id="KK100772">
    <property type="protein sequence ID" value="KIZ03848.1"/>
    <property type="molecule type" value="Genomic_DNA"/>
</dbReference>
<proteinExistence type="inferred from homology"/>
<dbReference type="Pfam" id="PF13086">
    <property type="entry name" value="AAA_11"/>
    <property type="match status" value="1"/>
</dbReference>
<keyword evidence="5" id="KW-0067">ATP-binding</keyword>
<dbReference type="InterPro" id="IPR041679">
    <property type="entry name" value="DNA2/NAM7-like_C"/>
</dbReference>
<dbReference type="GO" id="GO:0016787">
    <property type="term" value="F:hydrolase activity"/>
    <property type="evidence" value="ECO:0007669"/>
    <property type="project" value="UniProtKB-KW"/>
</dbReference>
<evidence type="ECO:0000259" key="6">
    <source>
        <dbReference type="Pfam" id="PF13086"/>
    </source>
</evidence>
<dbReference type="InterPro" id="IPR047187">
    <property type="entry name" value="SF1_C_Upf1"/>
</dbReference>
<evidence type="ECO:0000256" key="2">
    <source>
        <dbReference type="ARBA" id="ARBA00022741"/>
    </source>
</evidence>
<keyword evidence="2" id="KW-0547">Nucleotide-binding</keyword>
<dbReference type="GeneID" id="25736992"/>
<dbReference type="OrthoDB" id="6513042at2759"/>
<evidence type="ECO:0000256" key="4">
    <source>
        <dbReference type="ARBA" id="ARBA00022806"/>
    </source>
</evidence>
<feature type="domain" description="DNA2/NAM7 helicase helicase" evidence="6">
    <location>
        <begin position="1"/>
        <end position="39"/>
    </location>
</feature>
<dbReference type="KEGG" id="mng:MNEG_4114"/>
<evidence type="ECO:0000313" key="8">
    <source>
        <dbReference type="EMBL" id="KIZ03848.1"/>
    </source>
</evidence>
<reference evidence="8 9" key="1">
    <citation type="journal article" date="2013" name="BMC Genomics">
        <title>Reconstruction of the lipid metabolism for the microalga Monoraphidium neglectum from its genome sequence reveals characteristics suitable for biofuel production.</title>
        <authorList>
            <person name="Bogen C."/>
            <person name="Al-Dilaimi A."/>
            <person name="Albersmeier A."/>
            <person name="Wichmann J."/>
            <person name="Grundmann M."/>
            <person name="Rupp O."/>
            <person name="Lauersen K.J."/>
            <person name="Blifernez-Klassen O."/>
            <person name="Kalinowski J."/>
            <person name="Goesmann A."/>
            <person name="Mussgnug J.H."/>
            <person name="Kruse O."/>
        </authorList>
    </citation>
    <scope>NUCLEOTIDE SEQUENCE [LARGE SCALE GENOMIC DNA]</scope>
    <source>
        <strain evidence="8 9">SAG 48.87</strain>
    </source>
</reference>
<dbReference type="InterPro" id="IPR050534">
    <property type="entry name" value="Coronavir_polyprotein_1ab"/>
</dbReference>